<dbReference type="EMBL" id="GGFL01010069">
    <property type="protein sequence ID" value="MBW74247.1"/>
    <property type="molecule type" value="Transcribed_RNA"/>
</dbReference>
<organism evidence="1">
    <name type="scientific">Anopheles darlingi</name>
    <name type="common">Mosquito</name>
    <dbReference type="NCBI Taxonomy" id="43151"/>
    <lineage>
        <taxon>Eukaryota</taxon>
        <taxon>Metazoa</taxon>
        <taxon>Ecdysozoa</taxon>
        <taxon>Arthropoda</taxon>
        <taxon>Hexapoda</taxon>
        <taxon>Insecta</taxon>
        <taxon>Pterygota</taxon>
        <taxon>Neoptera</taxon>
        <taxon>Endopterygota</taxon>
        <taxon>Diptera</taxon>
        <taxon>Nematocera</taxon>
        <taxon>Culicoidea</taxon>
        <taxon>Culicidae</taxon>
        <taxon>Anophelinae</taxon>
        <taxon>Anopheles</taxon>
    </lineage>
</organism>
<proteinExistence type="predicted"/>
<protein>
    <submittedName>
        <fullName evidence="1">Putative secreted protein</fullName>
    </submittedName>
</protein>
<dbReference type="AlphaFoldDB" id="A0A2M4D9P3"/>
<evidence type="ECO:0000313" key="1">
    <source>
        <dbReference type="EMBL" id="MBW74247.1"/>
    </source>
</evidence>
<reference evidence="1" key="1">
    <citation type="submission" date="2018-01" db="EMBL/GenBank/DDBJ databases">
        <title>An insight into the sialome of Amazonian anophelines.</title>
        <authorList>
            <person name="Ribeiro J.M."/>
            <person name="Scarpassa V."/>
            <person name="Calvo E."/>
        </authorList>
    </citation>
    <scope>NUCLEOTIDE SEQUENCE</scope>
</reference>
<accession>A0A2M4D9P3</accession>
<name>A0A2M4D9P3_ANODA</name>
<sequence length="99" mass="11863">MFLFFHLCFVFWYFAGYSWAIRFIRFRNLLLFRCSTLGRSRYVFNFIIRCPARCSFFFTPKLSFQGKDRVRVIVSTRVAASCCFPIIIHPIHCHHPLSL</sequence>